<feature type="region of interest" description="Disordered" evidence="1">
    <location>
        <begin position="74"/>
        <end position="94"/>
    </location>
</feature>
<gene>
    <name evidence="2" type="ORF">O181_014005</name>
</gene>
<feature type="compositionally biased region" description="Polar residues" evidence="1">
    <location>
        <begin position="145"/>
        <end position="163"/>
    </location>
</feature>
<sequence length="163" mass="17867">MLIQETGFRHRDVARWTNLVGPIAVGGRPISYSSEVPISRINSQGVVKRLKRISKSPTDPNSEGGEEVEVVPNSIGHQSSALPSQPASRRFQSQVIPSTPRNLQLITCTIPSSIPPPSPNSFTSRPALVSPLRPSCIPQPRHYQMVTSQQPNPVASSSWRRED</sequence>
<accession>A0A9Q3C057</accession>
<protein>
    <submittedName>
        <fullName evidence="2">Uncharacterized protein</fullName>
    </submittedName>
</protein>
<feature type="compositionally biased region" description="Polar residues" evidence="1">
    <location>
        <begin position="75"/>
        <end position="94"/>
    </location>
</feature>
<comment type="caution">
    <text evidence="2">The sequence shown here is derived from an EMBL/GenBank/DDBJ whole genome shotgun (WGS) entry which is preliminary data.</text>
</comment>
<evidence type="ECO:0000313" key="2">
    <source>
        <dbReference type="EMBL" id="MBW0474290.1"/>
    </source>
</evidence>
<dbReference type="Proteomes" id="UP000765509">
    <property type="component" value="Unassembled WGS sequence"/>
</dbReference>
<dbReference type="AlphaFoldDB" id="A0A9Q3C057"/>
<reference evidence="2" key="1">
    <citation type="submission" date="2021-03" db="EMBL/GenBank/DDBJ databases">
        <title>Draft genome sequence of rust myrtle Austropuccinia psidii MF-1, a brazilian biotype.</title>
        <authorList>
            <person name="Quecine M.C."/>
            <person name="Pachon D.M.R."/>
            <person name="Bonatelli M.L."/>
            <person name="Correr F.H."/>
            <person name="Franceschini L.M."/>
            <person name="Leite T.F."/>
            <person name="Margarido G.R.A."/>
            <person name="Almeida C.A."/>
            <person name="Ferrarezi J.A."/>
            <person name="Labate C.A."/>
        </authorList>
    </citation>
    <scope>NUCLEOTIDE SEQUENCE</scope>
    <source>
        <strain evidence="2">MF-1</strain>
    </source>
</reference>
<organism evidence="2 3">
    <name type="scientific">Austropuccinia psidii MF-1</name>
    <dbReference type="NCBI Taxonomy" id="1389203"/>
    <lineage>
        <taxon>Eukaryota</taxon>
        <taxon>Fungi</taxon>
        <taxon>Dikarya</taxon>
        <taxon>Basidiomycota</taxon>
        <taxon>Pucciniomycotina</taxon>
        <taxon>Pucciniomycetes</taxon>
        <taxon>Pucciniales</taxon>
        <taxon>Sphaerophragmiaceae</taxon>
        <taxon>Austropuccinia</taxon>
    </lineage>
</organism>
<feature type="region of interest" description="Disordered" evidence="1">
    <location>
        <begin position="111"/>
        <end position="163"/>
    </location>
</feature>
<keyword evidence="3" id="KW-1185">Reference proteome</keyword>
<evidence type="ECO:0000313" key="3">
    <source>
        <dbReference type="Proteomes" id="UP000765509"/>
    </source>
</evidence>
<evidence type="ECO:0000256" key="1">
    <source>
        <dbReference type="SAM" id="MobiDB-lite"/>
    </source>
</evidence>
<proteinExistence type="predicted"/>
<dbReference type="EMBL" id="AVOT02003688">
    <property type="protein sequence ID" value="MBW0474290.1"/>
    <property type="molecule type" value="Genomic_DNA"/>
</dbReference>
<name>A0A9Q3C057_9BASI</name>